<evidence type="ECO:0000313" key="2">
    <source>
        <dbReference type="EMBL" id="GAA4396314.1"/>
    </source>
</evidence>
<dbReference type="Gene3D" id="2.40.50.1020">
    <property type="entry name" value="LytTr DNA-binding domain"/>
    <property type="match status" value="1"/>
</dbReference>
<dbReference type="EMBL" id="BAABHB010000001">
    <property type="protein sequence ID" value="GAA4396314.1"/>
    <property type="molecule type" value="Genomic_DNA"/>
</dbReference>
<reference evidence="3" key="1">
    <citation type="journal article" date="2019" name="Int. J. Syst. Evol. Microbiol.">
        <title>The Global Catalogue of Microorganisms (GCM) 10K type strain sequencing project: providing services to taxonomists for standard genome sequencing and annotation.</title>
        <authorList>
            <consortium name="The Broad Institute Genomics Platform"/>
            <consortium name="The Broad Institute Genome Sequencing Center for Infectious Disease"/>
            <person name="Wu L."/>
            <person name="Ma J."/>
        </authorList>
    </citation>
    <scope>NUCLEOTIDE SEQUENCE [LARGE SCALE GENOMIC DNA]</scope>
    <source>
        <strain evidence="3">JCM 17925</strain>
    </source>
</reference>
<evidence type="ECO:0000313" key="3">
    <source>
        <dbReference type="Proteomes" id="UP001500936"/>
    </source>
</evidence>
<protein>
    <recommendedName>
        <fullName evidence="1">HTH LytTR-type domain-containing protein</fullName>
    </recommendedName>
</protein>
<evidence type="ECO:0000259" key="1">
    <source>
        <dbReference type="PROSITE" id="PS50930"/>
    </source>
</evidence>
<dbReference type="Proteomes" id="UP001500936">
    <property type="component" value="Unassembled WGS sequence"/>
</dbReference>
<name>A0ABP8JUL8_9BACT</name>
<accession>A0ABP8JUL8</accession>
<dbReference type="PROSITE" id="PS50930">
    <property type="entry name" value="HTH_LYTTR"/>
    <property type="match status" value="1"/>
</dbReference>
<dbReference type="Pfam" id="PF04397">
    <property type="entry name" value="LytTR"/>
    <property type="match status" value="1"/>
</dbReference>
<feature type="domain" description="HTH LytTR-type" evidence="1">
    <location>
        <begin position="1"/>
        <end position="33"/>
    </location>
</feature>
<dbReference type="InterPro" id="IPR007492">
    <property type="entry name" value="LytTR_DNA-bd_dom"/>
</dbReference>
<comment type="caution">
    <text evidence="2">The sequence shown here is derived from an EMBL/GenBank/DDBJ whole genome shotgun (WGS) entry which is preliminary data.</text>
</comment>
<proteinExistence type="predicted"/>
<gene>
    <name evidence="2" type="ORF">GCM10023187_04320</name>
</gene>
<organism evidence="2 3">
    <name type="scientific">Nibrella viscosa</name>
    <dbReference type="NCBI Taxonomy" id="1084524"/>
    <lineage>
        <taxon>Bacteria</taxon>
        <taxon>Pseudomonadati</taxon>
        <taxon>Bacteroidota</taxon>
        <taxon>Cytophagia</taxon>
        <taxon>Cytophagales</taxon>
        <taxon>Spirosomataceae</taxon>
        <taxon>Nibrella</taxon>
    </lineage>
</organism>
<sequence>MKEAKARLPRRLFVRISRSHIVNIAHAVRVDQDLVRVGGKELRIGKVYKRHVLEQLPG</sequence>
<keyword evidence="3" id="KW-1185">Reference proteome</keyword>